<dbReference type="GO" id="GO:0009251">
    <property type="term" value="P:glucan catabolic process"/>
    <property type="evidence" value="ECO:0007669"/>
    <property type="project" value="TreeGrafter"/>
</dbReference>
<dbReference type="Proteomes" id="UP000717328">
    <property type="component" value="Unassembled WGS sequence"/>
</dbReference>
<dbReference type="EC" id="3.2.1.4" evidence="2"/>
<sequence>MKSSFSTLTSLIILVCFGGHVAAISSTESAAQPETVSANAADCSGTLTKFKYFGVNQSGAEFGNQNIPGVLGTDYTWPAPSSIDYFVGQGFNTFRVAFQQERISPPSKGLTGAFDATYLAALKTVSNILRTH</sequence>
<protein>
    <recommendedName>
        <fullName evidence="2">cellulase</fullName>
        <ecNumber evidence="2">3.2.1.4</ecNumber>
    </recommendedName>
</protein>
<dbReference type="Gene3D" id="3.20.20.80">
    <property type="entry name" value="Glycosidases"/>
    <property type="match status" value="1"/>
</dbReference>
<evidence type="ECO:0000256" key="3">
    <source>
        <dbReference type="SAM" id="SignalP"/>
    </source>
</evidence>
<dbReference type="OrthoDB" id="5823761at2759"/>
<evidence type="ECO:0000313" key="4">
    <source>
        <dbReference type="EMBL" id="KAG5637145.1"/>
    </source>
</evidence>
<accession>A0A9P7FTT8</accession>
<dbReference type="EMBL" id="JABCKI010005857">
    <property type="protein sequence ID" value="KAG5637145.1"/>
    <property type="molecule type" value="Genomic_DNA"/>
</dbReference>
<keyword evidence="5" id="KW-1185">Reference proteome</keyword>
<evidence type="ECO:0000256" key="1">
    <source>
        <dbReference type="ARBA" id="ARBA00000966"/>
    </source>
</evidence>
<name>A0A9P7FTT8_9AGAR</name>
<dbReference type="GO" id="GO:0008810">
    <property type="term" value="F:cellulase activity"/>
    <property type="evidence" value="ECO:0007669"/>
    <property type="project" value="UniProtKB-EC"/>
</dbReference>
<proteinExistence type="predicted"/>
<comment type="caution">
    <text evidence="4">The sequence shown here is derived from an EMBL/GenBank/DDBJ whole genome shotgun (WGS) entry which is preliminary data.</text>
</comment>
<feature type="signal peptide" evidence="3">
    <location>
        <begin position="1"/>
        <end position="23"/>
    </location>
</feature>
<dbReference type="SUPFAM" id="SSF51445">
    <property type="entry name" value="(Trans)glycosidases"/>
    <property type="match status" value="1"/>
</dbReference>
<gene>
    <name evidence="4" type="ORF">H0H81_005629</name>
</gene>
<dbReference type="PANTHER" id="PTHR34142:SF1">
    <property type="entry name" value="GLYCOSIDE HYDROLASE FAMILY 5 DOMAIN-CONTAINING PROTEIN"/>
    <property type="match status" value="1"/>
</dbReference>
<reference evidence="4" key="1">
    <citation type="submission" date="2021-02" db="EMBL/GenBank/DDBJ databases">
        <authorList>
            <person name="Nieuwenhuis M."/>
            <person name="Van De Peppel L.J.J."/>
        </authorList>
    </citation>
    <scope>NUCLEOTIDE SEQUENCE</scope>
    <source>
        <strain evidence="4">D49</strain>
    </source>
</reference>
<reference evidence="4" key="2">
    <citation type="submission" date="2021-10" db="EMBL/GenBank/DDBJ databases">
        <title>Phylogenomics reveals ancestral predisposition of the termite-cultivated fungus Termitomyces towards a domesticated lifestyle.</title>
        <authorList>
            <person name="Auxier B."/>
            <person name="Grum-Grzhimaylo A."/>
            <person name="Cardenas M.E."/>
            <person name="Lodge J.D."/>
            <person name="Laessoe T."/>
            <person name="Pedersen O."/>
            <person name="Smith M.E."/>
            <person name="Kuyper T.W."/>
            <person name="Franco-Molano E.A."/>
            <person name="Baroni T.J."/>
            <person name="Aanen D.K."/>
        </authorList>
    </citation>
    <scope>NUCLEOTIDE SEQUENCE</scope>
    <source>
        <strain evidence="4">D49</strain>
    </source>
</reference>
<evidence type="ECO:0000313" key="5">
    <source>
        <dbReference type="Proteomes" id="UP000717328"/>
    </source>
</evidence>
<evidence type="ECO:0000256" key="2">
    <source>
        <dbReference type="ARBA" id="ARBA00012601"/>
    </source>
</evidence>
<dbReference type="InterPro" id="IPR017853">
    <property type="entry name" value="GH"/>
</dbReference>
<dbReference type="PANTHER" id="PTHR34142">
    <property type="entry name" value="ENDO-BETA-1,4-GLUCANASE A"/>
    <property type="match status" value="1"/>
</dbReference>
<feature type="chain" id="PRO_5040253891" description="cellulase" evidence="3">
    <location>
        <begin position="24"/>
        <end position="132"/>
    </location>
</feature>
<dbReference type="AlphaFoldDB" id="A0A9P7FTT8"/>
<keyword evidence="3" id="KW-0732">Signal</keyword>
<comment type="catalytic activity">
    <reaction evidence="1">
        <text>Endohydrolysis of (1-&gt;4)-beta-D-glucosidic linkages in cellulose, lichenin and cereal beta-D-glucans.</text>
        <dbReference type="EC" id="3.2.1.4"/>
    </reaction>
</comment>
<organism evidence="4 5">
    <name type="scientific">Sphagnurus paluster</name>
    <dbReference type="NCBI Taxonomy" id="117069"/>
    <lineage>
        <taxon>Eukaryota</taxon>
        <taxon>Fungi</taxon>
        <taxon>Dikarya</taxon>
        <taxon>Basidiomycota</taxon>
        <taxon>Agaricomycotina</taxon>
        <taxon>Agaricomycetes</taxon>
        <taxon>Agaricomycetidae</taxon>
        <taxon>Agaricales</taxon>
        <taxon>Tricholomatineae</taxon>
        <taxon>Lyophyllaceae</taxon>
        <taxon>Sphagnurus</taxon>
    </lineage>
</organism>